<accession>A0A8J2WKR8</accession>
<keyword evidence="3" id="KW-1185">Reference proteome</keyword>
<organism evidence="2 3">
    <name type="scientific">Pelagomonas calceolata</name>
    <dbReference type="NCBI Taxonomy" id="35677"/>
    <lineage>
        <taxon>Eukaryota</taxon>
        <taxon>Sar</taxon>
        <taxon>Stramenopiles</taxon>
        <taxon>Ochrophyta</taxon>
        <taxon>Pelagophyceae</taxon>
        <taxon>Pelagomonadales</taxon>
        <taxon>Pelagomonadaceae</taxon>
        <taxon>Pelagomonas</taxon>
    </lineage>
</organism>
<name>A0A8J2WKR8_9STRA</name>
<feature type="transmembrane region" description="Helical" evidence="1">
    <location>
        <begin position="144"/>
        <end position="169"/>
    </location>
</feature>
<dbReference type="AlphaFoldDB" id="A0A8J2WKR8"/>
<keyword evidence="1" id="KW-0472">Membrane</keyword>
<feature type="non-terminal residue" evidence="2">
    <location>
        <position position="1"/>
    </location>
</feature>
<feature type="non-terminal residue" evidence="2">
    <location>
        <position position="179"/>
    </location>
</feature>
<keyword evidence="1" id="KW-0812">Transmembrane</keyword>
<protein>
    <submittedName>
        <fullName evidence="2">Uncharacterized protein</fullName>
    </submittedName>
</protein>
<evidence type="ECO:0000313" key="3">
    <source>
        <dbReference type="Proteomes" id="UP000789595"/>
    </source>
</evidence>
<keyword evidence="1" id="KW-1133">Transmembrane helix</keyword>
<dbReference type="Proteomes" id="UP000789595">
    <property type="component" value="Unassembled WGS sequence"/>
</dbReference>
<evidence type="ECO:0000313" key="2">
    <source>
        <dbReference type="EMBL" id="CAH0371985.1"/>
    </source>
</evidence>
<proteinExistence type="predicted"/>
<comment type="caution">
    <text evidence="2">The sequence shown here is derived from an EMBL/GenBank/DDBJ whole genome shotgun (WGS) entry which is preliminary data.</text>
</comment>
<gene>
    <name evidence="2" type="ORF">PECAL_3P19570</name>
</gene>
<dbReference type="EMBL" id="CAKKNE010000003">
    <property type="protein sequence ID" value="CAH0371985.1"/>
    <property type="molecule type" value="Genomic_DNA"/>
</dbReference>
<reference evidence="2" key="1">
    <citation type="submission" date="2021-11" db="EMBL/GenBank/DDBJ databases">
        <authorList>
            <consortium name="Genoscope - CEA"/>
            <person name="William W."/>
        </authorList>
    </citation>
    <scope>NUCLEOTIDE SEQUENCE</scope>
</reference>
<evidence type="ECO:0000256" key="1">
    <source>
        <dbReference type="SAM" id="Phobius"/>
    </source>
</evidence>
<sequence>PRKTLPAHQRAADCPSESRVVFRKTGCNVGAVVTRAYRSASCYSDGSERLRARELGDGLGALGDGVLGELAREHEADGRLDFAGRERRLLGEAAQLGGLEGDALEDVVDERVHDRHALLGDARVRVHLLEHAVDVRRVRLRARLLLLGAAGLLGGFRRLLGGGLGHFVVGVVSFPMCWS</sequence>